<feature type="chain" id="PRO_5047215442" evidence="1">
    <location>
        <begin position="24"/>
        <end position="75"/>
    </location>
</feature>
<sequence>MRPVPITLAAVVLAACAPGTGTAPTAARAPYPELLPLSELLSPEGAIDGAATAAALEAEAAALRARAAALKAADG</sequence>
<feature type="signal peptide" evidence="1">
    <location>
        <begin position="1"/>
        <end position="23"/>
    </location>
</feature>
<keyword evidence="1" id="KW-0732">Signal</keyword>
<comment type="caution">
    <text evidence="2">The sequence shown here is derived from an EMBL/GenBank/DDBJ whole genome shotgun (WGS) entry which is preliminary data.</text>
</comment>
<reference evidence="2 3" key="1">
    <citation type="submission" date="2022-10" db="EMBL/GenBank/DDBJ databases">
        <title>Defluviimonas sp. nov., isolated from ocean surface water.</title>
        <authorList>
            <person name="He W."/>
            <person name="Wang L."/>
            <person name="Zhang D.-F."/>
        </authorList>
    </citation>
    <scope>NUCLEOTIDE SEQUENCE [LARGE SCALE GENOMIC DNA]</scope>
    <source>
        <strain evidence="2 3">WL0002</strain>
    </source>
</reference>
<dbReference type="RefSeq" id="WP_263734914.1">
    <property type="nucleotide sequence ID" value="NZ_JAOWKY010000002.1"/>
</dbReference>
<proteinExistence type="predicted"/>
<keyword evidence="3" id="KW-1185">Reference proteome</keyword>
<dbReference type="Proteomes" id="UP001652542">
    <property type="component" value="Unassembled WGS sequence"/>
</dbReference>
<dbReference type="EMBL" id="JAOWKY010000002">
    <property type="protein sequence ID" value="MCV2869263.1"/>
    <property type="molecule type" value="Genomic_DNA"/>
</dbReference>
<gene>
    <name evidence="2" type="ORF">OEW28_11555</name>
</gene>
<organism evidence="2 3">
    <name type="scientific">Albidovulum marisflavi</name>
    <dbReference type="NCBI Taxonomy" id="2984159"/>
    <lineage>
        <taxon>Bacteria</taxon>
        <taxon>Pseudomonadati</taxon>
        <taxon>Pseudomonadota</taxon>
        <taxon>Alphaproteobacteria</taxon>
        <taxon>Rhodobacterales</taxon>
        <taxon>Paracoccaceae</taxon>
        <taxon>Albidovulum</taxon>
    </lineage>
</organism>
<evidence type="ECO:0000256" key="1">
    <source>
        <dbReference type="SAM" id="SignalP"/>
    </source>
</evidence>
<evidence type="ECO:0000313" key="2">
    <source>
        <dbReference type="EMBL" id="MCV2869263.1"/>
    </source>
</evidence>
<dbReference type="PROSITE" id="PS51257">
    <property type="entry name" value="PROKAR_LIPOPROTEIN"/>
    <property type="match status" value="1"/>
</dbReference>
<accession>A0ABT2ZDP2</accession>
<protein>
    <submittedName>
        <fullName evidence="2">Uncharacterized protein</fullName>
    </submittedName>
</protein>
<name>A0ABT2ZDP2_9RHOB</name>
<evidence type="ECO:0000313" key="3">
    <source>
        <dbReference type="Proteomes" id="UP001652542"/>
    </source>
</evidence>